<feature type="domain" description="DUF6194" evidence="2">
    <location>
        <begin position="1"/>
        <end position="151"/>
    </location>
</feature>
<organism evidence="3 4">
    <name type="scientific">Couchioplanes caeruleus subsp. caeruleus</name>
    <dbReference type="NCBI Taxonomy" id="56427"/>
    <lineage>
        <taxon>Bacteria</taxon>
        <taxon>Bacillati</taxon>
        <taxon>Actinomycetota</taxon>
        <taxon>Actinomycetes</taxon>
        <taxon>Micromonosporales</taxon>
        <taxon>Micromonosporaceae</taxon>
        <taxon>Couchioplanes</taxon>
    </lineage>
</organism>
<evidence type="ECO:0000256" key="1">
    <source>
        <dbReference type="SAM" id="MobiDB-lite"/>
    </source>
</evidence>
<dbReference type="InterPro" id="IPR045676">
    <property type="entry name" value="DUF6194"/>
</dbReference>
<evidence type="ECO:0000313" key="4">
    <source>
        <dbReference type="Proteomes" id="UP000182486"/>
    </source>
</evidence>
<comment type="caution">
    <text evidence="3">The sequence shown here is derived from an EMBL/GenBank/DDBJ whole genome shotgun (WGS) entry which is preliminary data.</text>
</comment>
<accession>A0A1K0GHA9</accession>
<dbReference type="Pfam" id="PF19694">
    <property type="entry name" value="DUF6194"/>
    <property type="match status" value="1"/>
</dbReference>
<protein>
    <recommendedName>
        <fullName evidence="2">DUF6194 domain-containing protein</fullName>
    </recommendedName>
</protein>
<proteinExistence type="predicted"/>
<feature type="region of interest" description="Disordered" evidence="1">
    <location>
        <begin position="140"/>
        <end position="173"/>
    </location>
</feature>
<reference evidence="3 4" key="1">
    <citation type="submission" date="2016-09" db="EMBL/GenBank/DDBJ databases">
        <title>Couchioplanes caeruleus draft genome sequence.</title>
        <authorList>
            <person name="Sheehan J."/>
            <person name="Caffrey P."/>
        </authorList>
    </citation>
    <scope>NUCLEOTIDE SEQUENCE [LARGE SCALE GENOMIC DNA]</scope>
    <source>
        <strain evidence="3 4">DSM 43634</strain>
    </source>
</reference>
<gene>
    <name evidence="3" type="ORF">BG844_32855</name>
</gene>
<dbReference type="EMBL" id="MEIA01000482">
    <property type="protein sequence ID" value="OJF10284.1"/>
    <property type="molecule type" value="Genomic_DNA"/>
</dbReference>
<keyword evidence="4" id="KW-1185">Reference proteome</keyword>
<dbReference type="AlphaFoldDB" id="A0A1K0GHA9"/>
<dbReference type="Proteomes" id="UP000182486">
    <property type="component" value="Unassembled WGS sequence"/>
</dbReference>
<name>A0A1K0GHA9_9ACTN</name>
<evidence type="ECO:0000313" key="3">
    <source>
        <dbReference type="EMBL" id="OJF10284.1"/>
    </source>
</evidence>
<evidence type="ECO:0000259" key="2">
    <source>
        <dbReference type="Pfam" id="PF19694"/>
    </source>
</evidence>
<sequence length="173" mass="18878">MDMDDIINHAKVLDDVLVLQPQPGDASPEVSWGDTFIYYAPDGVIPATQPFATIVTKDYPDEPRSGLDQPGTFRLNIAAPKAQFARVIGSSPRDAMKAHHDAHVRDTWFPHPVYGGAGWLSVVNPDTQLPEALSLLDAAHKAARDRHQRRTADDDADQPSPLVARSGTRPPSL</sequence>
<dbReference type="RefSeq" id="WP_071809334.1">
    <property type="nucleotide sequence ID" value="NZ_MEIA01000482.1"/>
</dbReference>